<dbReference type="InterPro" id="IPR050194">
    <property type="entry name" value="Glycosyltransferase_grp1"/>
</dbReference>
<dbReference type="Proteomes" id="UP000003598">
    <property type="component" value="Unassembled WGS sequence"/>
</dbReference>
<keyword evidence="2" id="KW-0808">Transferase</keyword>
<dbReference type="Gene3D" id="3.40.50.2000">
    <property type="entry name" value="Glycogen Phosphorylase B"/>
    <property type="match status" value="2"/>
</dbReference>
<dbReference type="STRING" id="762968.HMPREF9441_03534"/>
<evidence type="ECO:0000259" key="1">
    <source>
        <dbReference type="Pfam" id="PF00534"/>
    </source>
</evidence>
<dbReference type="GO" id="GO:0016757">
    <property type="term" value="F:glycosyltransferase activity"/>
    <property type="evidence" value="ECO:0007669"/>
    <property type="project" value="InterPro"/>
</dbReference>
<dbReference type="Pfam" id="PF00534">
    <property type="entry name" value="Glycos_transf_1"/>
    <property type="match status" value="1"/>
</dbReference>
<dbReference type="CDD" id="cd03801">
    <property type="entry name" value="GT4_PimA-like"/>
    <property type="match status" value="1"/>
</dbReference>
<dbReference type="AlphaFoldDB" id="G5SVW3"/>
<dbReference type="OrthoDB" id="1096251at2"/>
<name>G5SVW3_9BACT</name>
<sequence>MKVLWFANSPCGSIKRNNIKTITGGWLISLEDEIKKCSDIDLNVAFFSKTEEAPFIFEDVRYLPILIPSRKSKIGHILDRRKNIESVDKRILPIMIDIVNSVKPDLIHIHGTEQSFGLIQDYVKHIPVVFSIQGLLAPYTEKFYSGIPCAEVEKRETFLMKIRGIDTKRLYRSFYYRGRRECMFLKKAQYILGRTSWDHNVTGLLNPDRKYYIVNEILRQPFYINQWKKEKYNDIIQITSIISPGIYKGFETLLQSAELLKKYTHLNFVWNVVGLSFDGRYERLCEDYTHIKACDVNVRYLGLQSANNLSKILVSSDIYCHVSHMENSPNSVCEAMLIGVPVLASYAGGTSSILEDGEEGYLVQDGDAYAIAGSIVKMSQSFDLCKILGEKARRKALARHNPQNVITELTKSYKDILRRANGTSIHC</sequence>
<dbReference type="InterPro" id="IPR001296">
    <property type="entry name" value="Glyco_trans_1"/>
</dbReference>
<comment type="caution">
    <text evidence="2">The sequence shown here is derived from an EMBL/GenBank/DDBJ whole genome shotgun (WGS) entry which is preliminary data.</text>
</comment>
<keyword evidence="3" id="KW-1185">Reference proteome</keyword>
<dbReference type="SUPFAM" id="SSF53756">
    <property type="entry name" value="UDP-Glycosyltransferase/glycogen phosphorylase"/>
    <property type="match status" value="1"/>
</dbReference>
<dbReference type="EMBL" id="AFFY01000074">
    <property type="protein sequence ID" value="EHG98428.1"/>
    <property type="molecule type" value="Genomic_DNA"/>
</dbReference>
<dbReference type="RefSeq" id="WP_008622729.1">
    <property type="nucleotide sequence ID" value="NZ_JH376642.1"/>
</dbReference>
<dbReference type="PATRIC" id="fig|762968.3.peg.3096"/>
<reference evidence="2 3" key="1">
    <citation type="submission" date="2011-03" db="EMBL/GenBank/DDBJ databases">
        <authorList>
            <person name="Weinstock G."/>
            <person name="Sodergren E."/>
            <person name="Clifton S."/>
            <person name="Fulton L."/>
            <person name="Fulton B."/>
            <person name="Courtney L."/>
            <person name="Fronick C."/>
            <person name="Harrison M."/>
            <person name="Strong C."/>
            <person name="Farmer C."/>
            <person name="Delahaunty K."/>
            <person name="Markovic C."/>
            <person name="Hall O."/>
            <person name="Minx P."/>
            <person name="Tomlinson C."/>
            <person name="Mitreva M."/>
            <person name="Hou S."/>
            <person name="Chen J."/>
            <person name="Wollam A."/>
            <person name="Pepin K.H."/>
            <person name="Johnson M."/>
            <person name="Bhonagiri V."/>
            <person name="Zhang X."/>
            <person name="Suruliraj S."/>
            <person name="Warren W."/>
            <person name="Chinwalla A."/>
            <person name="Mardis E.R."/>
            <person name="Wilson R.K."/>
        </authorList>
    </citation>
    <scope>NUCLEOTIDE SEQUENCE [LARGE SCALE GENOMIC DNA]</scope>
    <source>
        <strain evidence="2 3">YIT 11840</strain>
    </source>
</reference>
<proteinExistence type="predicted"/>
<organism evidence="2 3">
    <name type="scientific">Paraprevotella clara YIT 11840</name>
    <dbReference type="NCBI Taxonomy" id="762968"/>
    <lineage>
        <taxon>Bacteria</taxon>
        <taxon>Pseudomonadati</taxon>
        <taxon>Bacteroidota</taxon>
        <taxon>Bacteroidia</taxon>
        <taxon>Bacteroidales</taxon>
        <taxon>Prevotellaceae</taxon>
        <taxon>Paraprevotella</taxon>
    </lineage>
</organism>
<dbReference type="GeneID" id="93558730"/>
<protein>
    <submittedName>
        <fullName evidence="2">Glycosyltransferase, group 1 family protein</fullName>
    </submittedName>
</protein>
<dbReference type="eggNOG" id="COG0438">
    <property type="taxonomic scope" value="Bacteria"/>
</dbReference>
<dbReference type="HOGENOM" id="CLU_053837_0_0_10"/>
<feature type="domain" description="Glycosyl transferase family 1" evidence="1">
    <location>
        <begin position="236"/>
        <end position="394"/>
    </location>
</feature>
<accession>G5SVW3</accession>
<dbReference type="PANTHER" id="PTHR45947:SF11">
    <property type="entry name" value="SLR1508 PROTEIN"/>
    <property type="match status" value="1"/>
</dbReference>
<dbReference type="PANTHER" id="PTHR45947">
    <property type="entry name" value="SULFOQUINOVOSYL TRANSFERASE SQD2"/>
    <property type="match status" value="1"/>
</dbReference>
<evidence type="ECO:0000313" key="2">
    <source>
        <dbReference type="EMBL" id="EHG98428.1"/>
    </source>
</evidence>
<gene>
    <name evidence="2" type="ORF">HMPREF9441_03534</name>
</gene>
<evidence type="ECO:0000313" key="3">
    <source>
        <dbReference type="Proteomes" id="UP000003598"/>
    </source>
</evidence>